<evidence type="ECO:0000256" key="1">
    <source>
        <dbReference type="ARBA" id="ARBA00007169"/>
    </source>
</evidence>
<sequence>MILFCIPAGGTNPFAPWSRRLRADIRLHILDLPGRGRKIRQQPLTDLNAILPTLAEEIRQTCGEGESYMLFGYCSGGIVAYELCRYMQQTGAPLPGQVFLFGIGAPDRLQSHGEGAADTPEFRQMLEQFFTPESMGSEAAAAQAADAYLSAYRQSPEVSFSQVFPELSEETEFEKTQLLFLLGGALQQIAQDNTMLEQYRLRQQEPVVLPTTGILGFGTEDTFVPKEDVLEWSRFFAASQTLAVPGDHYAILRQPEPFLARINQ</sequence>
<name>D4L9P8_RUMC1</name>
<organism evidence="4 5">
    <name type="scientific">Ruminococcus champanellensis (strain DSM 18848 / JCM 17042 / KCTC 15320 / 18P13)</name>
    <dbReference type="NCBI Taxonomy" id="213810"/>
    <lineage>
        <taxon>Bacteria</taxon>
        <taxon>Bacillati</taxon>
        <taxon>Bacillota</taxon>
        <taxon>Clostridia</taxon>
        <taxon>Eubacteriales</taxon>
        <taxon>Oscillospiraceae</taxon>
        <taxon>Ruminococcus</taxon>
    </lineage>
</organism>
<dbReference type="GO" id="GO:0008610">
    <property type="term" value="P:lipid biosynthetic process"/>
    <property type="evidence" value="ECO:0007669"/>
    <property type="project" value="TreeGrafter"/>
</dbReference>
<dbReference type="SUPFAM" id="SSF53474">
    <property type="entry name" value="alpha/beta-Hydrolases"/>
    <property type="match status" value="1"/>
</dbReference>
<dbReference type="Gene3D" id="3.40.50.1820">
    <property type="entry name" value="alpha/beta hydrolase"/>
    <property type="match status" value="1"/>
</dbReference>
<dbReference type="HOGENOM" id="CLU_1053293_0_0_9"/>
<dbReference type="EMBL" id="FP929052">
    <property type="protein sequence ID" value="CBL16343.1"/>
    <property type="molecule type" value="Genomic_DNA"/>
</dbReference>
<comment type="similarity">
    <text evidence="1">Belongs to the thioesterase family.</text>
</comment>
<dbReference type="InterPro" id="IPR020802">
    <property type="entry name" value="TesA-like"/>
</dbReference>
<gene>
    <name evidence="4" type="ordered locus">RUM_00670</name>
</gene>
<dbReference type="InterPro" id="IPR012223">
    <property type="entry name" value="TEII"/>
</dbReference>
<dbReference type="KEGG" id="rch:RUM_00670"/>
<dbReference type="InterPro" id="IPR029058">
    <property type="entry name" value="AB_hydrolase_fold"/>
</dbReference>
<dbReference type="GO" id="GO:0016787">
    <property type="term" value="F:hydrolase activity"/>
    <property type="evidence" value="ECO:0007669"/>
    <property type="project" value="UniProtKB-KW"/>
</dbReference>
<keyword evidence="2" id="KW-0378">Hydrolase</keyword>
<dbReference type="InterPro" id="IPR001031">
    <property type="entry name" value="Thioesterase"/>
</dbReference>
<dbReference type="Pfam" id="PF00975">
    <property type="entry name" value="Thioesterase"/>
    <property type="match status" value="1"/>
</dbReference>
<dbReference type="AlphaFoldDB" id="D4L9P8"/>
<dbReference type="PATRIC" id="fig|213810.4.peg.655"/>
<dbReference type="BioCyc" id="RCHA213810:RUM_RS00330-MONOMER"/>
<keyword evidence="5" id="KW-1185">Reference proteome</keyword>
<evidence type="ECO:0000313" key="4">
    <source>
        <dbReference type="EMBL" id="CBL16343.1"/>
    </source>
</evidence>
<protein>
    <submittedName>
        <fullName evidence="4">Predicted thioesterase involved in non-ribosomal peptide biosynthesis</fullName>
    </submittedName>
</protein>
<accession>D4L9P8</accession>
<dbReference type="STRING" id="213810.RUM_00670"/>
<reference evidence="4" key="2">
    <citation type="submission" date="2010-03" db="EMBL/GenBank/DDBJ databases">
        <authorList>
            <person name="Pajon A."/>
        </authorList>
    </citation>
    <scope>NUCLEOTIDE SEQUENCE</scope>
    <source>
        <strain evidence="4">Type strain: 18P13</strain>
    </source>
</reference>
<evidence type="ECO:0000256" key="2">
    <source>
        <dbReference type="ARBA" id="ARBA00022801"/>
    </source>
</evidence>
<dbReference type="Proteomes" id="UP000007054">
    <property type="component" value="Chromosome"/>
</dbReference>
<proteinExistence type="inferred from homology"/>
<evidence type="ECO:0000259" key="3">
    <source>
        <dbReference type="SMART" id="SM00824"/>
    </source>
</evidence>
<dbReference type="RefSeq" id="WP_015557251.1">
    <property type="nucleotide sequence ID" value="NC_021039.1"/>
</dbReference>
<feature type="domain" description="Thioesterase TesA-like" evidence="3">
    <location>
        <begin position="4"/>
        <end position="262"/>
    </location>
</feature>
<dbReference type="SMART" id="SM00824">
    <property type="entry name" value="PKS_TE"/>
    <property type="match status" value="1"/>
</dbReference>
<dbReference type="PANTHER" id="PTHR11487:SF0">
    <property type="entry name" value="S-ACYL FATTY ACID SYNTHASE THIOESTERASE, MEDIUM CHAIN"/>
    <property type="match status" value="1"/>
</dbReference>
<dbReference type="GeneID" id="83154930"/>
<dbReference type="PANTHER" id="PTHR11487">
    <property type="entry name" value="THIOESTERASE"/>
    <property type="match status" value="1"/>
</dbReference>
<evidence type="ECO:0000313" key="5">
    <source>
        <dbReference type="Proteomes" id="UP000007054"/>
    </source>
</evidence>
<reference evidence="4" key="1">
    <citation type="submission" date="2010-03" db="EMBL/GenBank/DDBJ databases">
        <title>The genome sequence of Ruminococcus sp. 18P13.</title>
        <authorList>
            <consortium name="metaHIT consortium -- http://www.metahit.eu/"/>
            <person name="Pajon A."/>
            <person name="Turner K."/>
            <person name="Parkhill J."/>
            <person name="Bernalier A."/>
        </authorList>
    </citation>
    <scope>NUCLEOTIDE SEQUENCE [LARGE SCALE GENOMIC DNA]</scope>
    <source>
        <strain evidence="4">Type strain: 18P13</strain>
    </source>
</reference>